<dbReference type="SUPFAM" id="SSF52821">
    <property type="entry name" value="Rhodanese/Cell cycle control phosphatase"/>
    <property type="match status" value="1"/>
</dbReference>
<keyword evidence="2" id="KW-1003">Cell membrane</keyword>
<evidence type="ECO:0000256" key="5">
    <source>
        <dbReference type="ARBA" id="ARBA00023136"/>
    </source>
</evidence>
<feature type="domain" description="Rhodanese" evidence="7">
    <location>
        <begin position="214"/>
        <end position="306"/>
    </location>
</feature>
<dbReference type="AlphaFoldDB" id="F5RHB1"/>
<keyword evidence="4 6" id="KW-1133">Transmembrane helix</keyword>
<name>F5RHB1_METUF</name>
<evidence type="ECO:0000313" key="9">
    <source>
        <dbReference type="Proteomes" id="UP000005019"/>
    </source>
</evidence>
<organism evidence="8 9">
    <name type="scientific">Methyloversatilis universalis (strain ATCC BAA-1314 / DSM 25237 / JCM 13912 / CCUG 52030 / FAM5)</name>
    <dbReference type="NCBI Taxonomy" id="1000565"/>
    <lineage>
        <taxon>Bacteria</taxon>
        <taxon>Pseudomonadati</taxon>
        <taxon>Pseudomonadota</taxon>
        <taxon>Betaproteobacteria</taxon>
        <taxon>Nitrosomonadales</taxon>
        <taxon>Sterolibacteriaceae</taxon>
        <taxon>Methyloversatilis</taxon>
    </lineage>
</organism>
<dbReference type="InterPro" id="IPR032816">
    <property type="entry name" value="VTT_dom"/>
</dbReference>
<feature type="transmembrane region" description="Helical" evidence="6">
    <location>
        <begin position="43"/>
        <end position="67"/>
    </location>
</feature>
<proteinExistence type="predicted"/>
<evidence type="ECO:0000313" key="8">
    <source>
        <dbReference type="EMBL" id="EGK69743.1"/>
    </source>
</evidence>
<dbReference type="RefSeq" id="WP_008064278.1">
    <property type="nucleotide sequence ID" value="NZ_AFHG01000059.1"/>
</dbReference>
<keyword evidence="5 6" id="KW-0472">Membrane</keyword>
<keyword evidence="3 6" id="KW-0812">Transmembrane</keyword>
<feature type="transmembrane region" description="Helical" evidence="6">
    <location>
        <begin position="168"/>
        <end position="189"/>
    </location>
</feature>
<dbReference type="InterPro" id="IPR001763">
    <property type="entry name" value="Rhodanese-like_dom"/>
</dbReference>
<accession>F5RHB1</accession>
<evidence type="ECO:0000256" key="2">
    <source>
        <dbReference type="ARBA" id="ARBA00022475"/>
    </source>
</evidence>
<dbReference type="STRING" id="1000565.METUNv1_03706"/>
<dbReference type="PANTHER" id="PTHR42709">
    <property type="entry name" value="ALKALINE PHOSPHATASE LIKE PROTEIN"/>
    <property type="match status" value="1"/>
</dbReference>
<comment type="subcellular location">
    <subcellularLocation>
        <location evidence="1">Cell membrane</location>
        <topology evidence="1">Multi-pass membrane protein</topology>
    </subcellularLocation>
</comment>
<gene>
    <name evidence="8" type="ORF">METUNv1_03706</name>
</gene>
<evidence type="ECO:0000256" key="1">
    <source>
        <dbReference type="ARBA" id="ARBA00004651"/>
    </source>
</evidence>
<dbReference type="EMBL" id="AFHG01000059">
    <property type="protein sequence ID" value="EGK69743.1"/>
    <property type="molecule type" value="Genomic_DNA"/>
</dbReference>
<dbReference type="InterPro" id="IPR051311">
    <property type="entry name" value="DedA_domain"/>
</dbReference>
<dbReference type="InterPro" id="IPR036873">
    <property type="entry name" value="Rhodanese-like_dom_sf"/>
</dbReference>
<dbReference type="Pfam" id="PF00581">
    <property type="entry name" value="Rhodanese"/>
    <property type="match status" value="1"/>
</dbReference>
<dbReference type="OrthoDB" id="21108at2"/>
<comment type="caution">
    <text evidence="8">The sequence shown here is derived from an EMBL/GenBank/DDBJ whole genome shotgun (WGS) entry which is preliminary data.</text>
</comment>
<dbReference type="eggNOG" id="COG0586">
    <property type="taxonomic scope" value="Bacteria"/>
</dbReference>
<evidence type="ECO:0000256" key="4">
    <source>
        <dbReference type="ARBA" id="ARBA00022989"/>
    </source>
</evidence>
<evidence type="ECO:0000256" key="6">
    <source>
        <dbReference type="SAM" id="Phobius"/>
    </source>
</evidence>
<dbReference type="PANTHER" id="PTHR42709:SF6">
    <property type="entry name" value="UNDECAPRENYL PHOSPHATE TRANSPORTER A"/>
    <property type="match status" value="1"/>
</dbReference>
<dbReference type="SMART" id="SM00450">
    <property type="entry name" value="RHOD"/>
    <property type="match status" value="1"/>
</dbReference>
<reference evidence="8 9" key="1">
    <citation type="journal article" date="2011" name="J. Bacteriol.">
        <title>Genome sequence of Methyloversatilis universalis FAM5T, a methylotrophic representative of the order Rhodocyclales.</title>
        <authorList>
            <person name="Kittichotirat W."/>
            <person name="Good N.M."/>
            <person name="Hall R."/>
            <person name="Bringel F."/>
            <person name="Lajus A."/>
            <person name="Medigue C."/>
            <person name="Smalley N.E."/>
            <person name="Beck D."/>
            <person name="Bumgarner R."/>
            <person name="Vuilleumier S."/>
            <person name="Kalyuzhnaya M.G."/>
        </authorList>
    </citation>
    <scope>NUCLEOTIDE SEQUENCE [LARGE SCALE GENOMIC DNA]</scope>
    <source>
        <strain evidence="9">ATCC BAA-1314 / JCM 13912 / FAM5</strain>
    </source>
</reference>
<evidence type="ECO:0000256" key="3">
    <source>
        <dbReference type="ARBA" id="ARBA00022692"/>
    </source>
</evidence>
<dbReference type="PROSITE" id="PS50206">
    <property type="entry name" value="RHODANESE_3"/>
    <property type="match status" value="1"/>
</dbReference>
<dbReference type="Pfam" id="PF09335">
    <property type="entry name" value="VTT_dom"/>
    <property type="match status" value="1"/>
</dbReference>
<feature type="transmembrane region" description="Helical" evidence="6">
    <location>
        <begin position="134"/>
        <end position="156"/>
    </location>
</feature>
<dbReference type="Proteomes" id="UP000005019">
    <property type="component" value="Unassembled WGS sequence"/>
</dbReference>
<sequence length="312" mass="33275">MTELLAQYGLWLLFAVVLAEQLGLPIPAVPLVMLAGARVADDPLYGVLALAVAVAASALGDAAWYVAGRLHGHRVLRLLCRISLSPDTCVRQSESTFTRYGIATLVIAKFVPGLSTLAPPLAGALGMKPSAFMLFNTAGAVLWAGAALLLGLLFAAQIDAVLDALAEMGIYAAALVAVLLALYIGWRWLDRRRALRQLQSERVAPEDLLAMLDRGDAVTVVDVRSGLITEAEPVRIPGALHIELEQIGEHLHRLPRDLPLIVYCACPNDVSAVRAALKMHAAGLKHARPLRGGIDGWLAAGYRVEGLEARPS</sequence>
<dbReference type="Gene3D" id="3.40.250.10">
    <property type="entry name" value="Rhodanese-like domain"/>
    <property type="match status" value="1"/>
</dbReference>
<keyword evidence="9" id="KW-1185">Reference proteome</keyword>
<dbReference type="eggNOG" id="COG0607">
    <property type="taxonomic scope" value="Bacteria"/>
</dbReference>
<dbReference type="GO" id="GO:0005886">
    <property type="term" value="C:plasma membrane"/>
    <property type="evidence" value="ECO:0007669"/>
    <property type="project" value="UniProtKB-SubCell"/>
</dbReference>
<evidence type="ECO:0000259" key="7">
    <source>
        <dbReference type="PROSITE" id="PS50206"/>
    </source>
</evidence>
<protein>
    <recommendedName>
        <fullName evidence="7">Rhodanese domain-containing protein</fullName>
    </recommendedName>
</protein>